<feature type="region of interest" description="Disordered" evidence="2">
    <location>
        <begin position="127"/>
        <end position="176"/>
    </location>
</feature>
<evidence type="ECO:0000256" key="1">
    <source>
        <dbReference type="SAM" id="Coils"/>
    </source>
</evidence>
<dbReference type="Proteomes" id="UP000613580">
    <property type="component" value="Unassembled WGS sequence"/>
</dbReference>
<keyword evidence="4" id="KW-1185">Reference proteome</keyword>
<evidence type="ECO:0000256" key="2">
    <source>
        <dbReference type="SAM" id="MobiDB-lite"/>
    </source>
</evidence>
<reference evidence="3" key="1">
    <citation type="submission" date="2020-05" db="EMBL/GenBank/DDBJ databases">
        <title>Mycena genomes resolve the evolution of fungal bioluminescence.</title>
        <authorList>
            <person name="Tsai I.J."/>
        </authorList>
    </citation>
    <scope>NUCLEOTIDE SEQUENCE</scope>
    <source>
        <strain evidence="3">110903Hualien_Pintung</strain>
    </source>
</reference>
<keyword evidence="1" id="KW-0175">Coiled coil</keyword>
<organism evidence="3 4">
    <name type="scientific">Mycena chlorophos</name>
    <name type="common">Agaric fungus</name>
    <name type="synonym">Agaricus chlorophos</name>
    <dbReference type="NCBI Taxonomy" id="658473"/>
    <lineage>
        <taxon>Eukaryota</taxon>
        <taxon>Fungi</taxon>
        <taxon>Dikarya</taxon>
        <taxon>Basidiomycota</taxon>
        <taxon>Agaricomycotina</taxon>
        <taxon>Agaricomycetes</taxon>
        <taxon>Agaricomycetidae</taxon>
        <taxon>Agaricales</taxon>
        <taxon>Marasmiineae</taxon>
        <taxon>Mycenaceae</taxon>
        <taxon>Mycena</taxon>
    </lineage>
</organism>
<evidence type="ECO:0000313" key="4">
    <source>
        <dbReference type="Proteomes" id="UP000613580"/>
    </source>
</evidence>
<evidence type="ECO:0000313" key="3">
    <source>
        <dbReference type="EMBL" id="KAF7308129.1"/>
    </source>
</evidence>
<proteinExistence type="predicted"/>
<name>A0A8H6W6Z5_MYCCL</name>
<sequence>MPSHIVAPDGSLVPTRFRARTEASESAEIERLKARIREMDENLKMLLDENNQVERMRSEYAELNPDDVAVIAEERDELREELANFEAAHREISRENAELREQVKRVEAERDEWKIKYAALLDASKSAVVPEDSEVPAAVDSEPETQPESASTPKQSTVSLPGAREFSWTTTKEWDEDPEILEAMKKEALELLARRDAKRRM</sequence>
<protein>
    <submittedName>
        <fullName evidence="3">Cytochrome P450</fullName>
    </submittedName>
</protein>
<gene>
    <name evidence="3" type="ORF">HMN09_00660400</name>
</gene>
<comment type="caution">
    <text evidence="3">The sequence shown here is derived from an EMBL/GenBank/DDBJ whole genome shotgun (WGS) entry which is preliminary data.</text>
</comment>
<feature type="compositionally biased region" description="Polar residues" evidence="2">
    <location>
        <begin position="144"/>
        <end position="159"/>
    </location>
</feature>
<accession>A0A8H6W6Z5</accession>
<dbReference type="EMBL" id="JACAZE010000008">
    <property type="protein sequence ID" value="KAF7308129.1"/>
    <property type="molecule type" value="Genomic_DNA"/>
</dbReference>
<dbReference type="AlphaFoldDB" id="A0A8H6W6Z5"/>
<feature type="coiled-coil region" evidence="1">
    <location>
        <begin position="22"/>
        <end position="123"/>
    </location>
</feature>
<dbReference type="Gene3D" id="1.20.5.340">
    <property type="match status" value="1"/>
</dbReference>